<dbReference type="EMBL" id="AZMM01016864">
    <property type="protein sequence ID" value="ETJ27800.1"/>
    <property type="molecule type" value="Genomic_DNA"/>
</dbReference>
<organism evidence="1">
    <name type="scientific">human gut metagenome</name>
    <dbReference type="NCBI Taxonomy" id="408170"/>
    <lineage>
        <taxon>unclassified sequences</taxon>
        <taxon>metagenomes</taxon>
        <taxon>organismal metagenomes</taxon>
    </lineage>
</organism>
<dbReference type="AlphaFoldDB" id="W1XEF3"/>
<reference evidence="1" key="1">
    <citation type="submission" date="2013-12" db="EMBL/GenBank/DDBJ databases">
        <title>A Varibaculum cambriense genome reconstructed from a premature infant gut community with otherwise low bacterial novelty that shifts toward anaerobic metabolism during the third week of life.</title>
        <authorList>
            <person name="Brown C.T."/>
            <person name="Sharon I."/>
            <person name="Thomas B.C."/>
            <person name="Castelle C.J."/>
            <person name="Morowitz M.J."/>
            <person name="Banfield J.F."/>
        </authorList>
    </citation>
    <scope>NUCLEOTIDE SEQUENCE</scope>
</reference>
<accession>W1XEF3</accession>
<feature type="non-terminal residue" evidence="1">
    <location>
        <position position="1"/>
    </location>
</feature>
<protein>
    <submittedName>
        <fullName evidence="1">Phosphoglucomutase/phosphomannomutase, alpha/beta/alpha protein</fullName>
    </submittedName>
</protein>
<name>W1XEF3_9ZZZZ</name>
<proteinExistence type="predicted"/>
<comment type="caution">
    <text evidence="1">The sequence shown here is derived from an EMBL/GenBank/DDBJ whole genome shotgun (WGS) entry which is preliminary data.</text>
</comment>
<gene>
    <name evidence="1" type="ORF">Q604_UNBC16864G0001</name>
</gene>
<sequence length="45" mass="5086">EGSQILDDIAGQIAGHMDEIVNFEDIKSIPFEEALEILDWDNQLL</sequence>
<evidence type="ECO:0000313" key="1">
    <source>
        <dbReference type="EMBL" id="ETJ27800.1"/>
    </source>
</evidence>